<feature type="transmembrane region" description="Helical" evidence="1">
    <location>
        <begin position="157"/>
        <end position="175"/>
    </location>
</feature>
<dbReference type="EMBL" id="CAUJNA010003527">
    <property type="protein sequence ID" value="CAJ1404143.1"/>
    <property type="molecule type" value="Genomic_DNA"/>
</dbReference>
<protein>
    <submittedName>
        <fullName evidence="2">Uncharacterized protein</fullName>
    </submittedName>
</protein>
<organism evidence="2 3">
    <name type="scientific">Effrenium voratum</name>
    <dbReference type="NCBI Taxonomy" id="2562239"/>
    <lineage>
        <taxon>Eukaryota</taxon>
        <taxon>Sar</taxon>
        <taxon>Alveolata</taxon>
        <taxon>Dinophyceae</taxon>
        <taxon>Suessiales</taxon>
        <taxon>Symbiodiniaceae</taxon>
        <taxon>Effrenium</taxon>
    </lineage>
</organism>
<dbReference type="InterPro" id="IPR018750">
    <property type="entry name" value="DUF2306_membrane"/>
</dbReference>
<feature type="transmembrane region" description="Helical" evidence="1">
    <location>
        <begin position="6"/>
        <end position="27"/>
    </location>
</feature>
<dbReference type="Pfam" id="PF10067">
    <property type="entry name" value="DUF2306"/>
    <property type="match status" value="1"/>
</dbReference>
<name>A0AA36JFP3_9DINO</name>
<keyword evidence="1" id="KW-0472">Membrane</keyword>
<evidence type="ECO:0000313" key="2">
    <source>
        <dbReference type="EMBL" id="CAJ1404143.1"/>
    </source>
</evidence>
<accession>A0AA36JFP3</accession>
<keyword evidence="3" id="KW-1185">Reference proteome</keyword>
<sequence>MAMDEALSWACVGLIYVGLAAAAVLLLQGKYLQMQRCLLLLTVGSNLRYPMLGLARGTTLLITVSNVFSYVSGVDPVDCNQITFDRLEGNEISMLAMFTCHPSWALDFWYGVVGGAQPLQLCMHLHIICNTTCLALSFLHIFGNFSGKARRGLGRASALSGMLGISCGLMVGLHGAQTGRYGGTIVGIGWIWMAGASAVCLGKGVSAVMRKNMKAHEEWMTRFYVLMWSNFLIFRLLLFVLTPVFEECRNCAFLIPTYASPAIGLVLAELLLRRKALGLVGSPATWAAGYRALK</sequence>
<evidence type="ECO:0000256" key="1">
    <source>
        <dbReference type="SAM" id="Phobius"/>
    </source>
</evidence>
<feature type="transmembrane region" description="Helical" evidence="1">
    <location>
        <begin position="223"/>
        <end position="241"/>
    </location>
</feature>
<keyword evidence="1" id="KW-1133">Transmembrane helix</keyword>
<reference evidence="2" key="1">
    <citation type="submission" date="2023-08" db="EMBL/GenBank/DDBJ databases">
        <authorList>
            <person name="Chen Y."/>
            <person name="Shah S."/>
            <person name="Dougan E. K."/>
            <person name="Thang M."/>
            <person name="Chan C."/>
        </authorList>
    </citation>
    <scope>NUCLEOTIDE SEQUENCE</scope>
</reference>
<comment type="caution">
    <text evidence="2">The sequence shown here is derived from an EMBL/GenBank/DDBJ whole genome shotgun (WGS) entry which is preliminary data.</text>
</comment>
<feature type="transmembrane region" description="Helical" evidence="1">
    <location>
        <begin position="181"/>
        <end position="202"/>
    </location>
</feature>
<gene>
    <name evidence="2" type="ORF">EVOR1521_LOCUS26658</name>
</gene>
<dbReference type="AlphaFoldDB" id="A0AA36JFP3"/>
<keyword evidence="1" id="KW-0812">Transmembrane</keyword>
<dbReference type="Proteomes" id="UP001178507">
    <property type="component" value="Unassembled WGS sequence"/>
</dbReference>
<feature type="transmembrane region" description="Helical" evidence="1">
    <location>
        <begin position="92"/>
        <end position="112"/>
    </location>
</feature>
<feature type="transmembrane region" description="Helical" evidence="1">
    <location>
        <begin position="124"/>
        <end position="145"/>
    </location>
</feature>
<feature type="transmembrane region" description="Helical" evidence="1">
    <location>
        <begin position="253"/>
        <end position="272"/>
    </location>
</feature>
<evidence type="ECO:0000313" key="3">
    <source>
        <dbReference type="Proteomes" id="UP001178507"/>
    </source>
</evidence>
<proteinExistence type="predicted"/>